<dbReference type="RefSeq" id="WP_153737261.1">
    <property type="nucleotide sequence ID" value="NZ_WJNG01000011.1"/>
</dbReference>
<name>A0A6A8DEF4_9BACI</name>
<dbReference type="GO" id="GO:0004252">
    <property type="term" value="F:serine-type endopeptidase activity"/>
    <property type="evidence" value="ECO:0007669"/>
    <property type="project" value="InterPro"/>
</dbReference>
<gene>
    <name evidence="9" type="ORF">GH741_13210</name>
</gene>
<organism evidence="9 10">
    <name type="scientific">Aquibacillus halophilus</name>
    <dbReference type="NCBI Taxonomy" id="930132"/>
    <lineage>
        <taxon>Bacteria</taxon>
        <taxon>Bacillati</taxon>
        <taxon>Bacillota</taxon>
        <taxon>Bacilli</taxon>
        <taxon>Bacillales</taxon>
        <taxon>Bacillaceae</taxon>
        <taxon>Aquibacillus</taxon>
    </lineage>
</organism>
<evidence type="ECO:0000256" key="5">
    <source>
        <dbReference type="ARBA" id="ARBA00022989"/>
    </source>
</evidence>
<comment type="similarity">
    <text evidence="2">Belongs to the peptidase S54 family.</text>
</comment>
<dbReference type="EMBL" id="WJNG01000011">
    <property type="protein sequence ID" value="MRH43630.1"/>
    <property type="molecule type" value="Genomic_DNA"/>
</dbReference>
<dbReference type="Proteomes" id="UP000799092">
    <property type="component" value="Unassembled WGS sequence"/>
</dbReference>
<keyword evidence="9" id="KW-0645">Protease</keyword>
<dbReference type="SUPFAM" id="SSF144091">
    <property type="entry name" value="Rhomboid-like"/>
    <property type="match status" value="1"/>
</dbReference>
<dbReference type="InterPro" id="IPR022764">
    <property type="entry name" value="Peptidase_S54_rhomboid_dom"/>
</dbReference>
<feature type="transmembrane region" description="Helical" evidence="7">
    <location>
        <begin position="72"/>
        <end position="90"/>
    </location>
</feature>
<dbReference type="Pfam" id="PF01694">
    <property type="entry name" value="Rhomboid"/>
    <property type="match status" value="1"/>
</dbReference>
<dbReference type="InterPro" id="IPR035952">
    <property type="entry name" value="Rhomboid-like_sf"/>
</dbReference>
<accession>A0A6A8DEF4</accession>
<evidence type="ECO:0000256" key="7">
    <source>
        <dbReference type="SAM" id="Phobius"/>
    </source>
</evidence>
<comment type="caution">
    <text evidence="9">The sequence shown here is derived from an EMBL/GenBank/DDBJ whole genome shotgun (WGS) entry which is preliminary data.</text>
</comment>
<keyword evidence="4" id="KW-0378">Hydrolase</keyword>
<dbReference type="Gene3D" id="1.20.1540.10">
    <property type="entry name" value="Rhomboid-like"/>
    <property type="match status" value="1"/>
</dbReference>
<sequence length="254" mass="29155">MFIRTENFKEFIRFYPIVTIIIAIQLVIWLSVLIIPPLGNLIFQWGAGVNLLINQGEYWRLVTPIFLHDPNGIMHVLFNSFSLVLFGPALEQMLGKTKFIFTYFLTGIIGNFFTYFTNPEAYYVHVGASGAIYGLFGVYMFMVFFRKHLIDRGNAQIITTILIIGLVMTFLRPGINILGHLFGFIGGVALGPLILNNVKPFSVWKNRRPSNSDSVQFDPNRWNKKRLPIRKYFKPALWVIIVVLVLLGLVSRFF</sequence>
<keyword evidence="10" id="KW-1185">Reference proteome</keyword>
<evidence type="ECO:0000256" key="4">
    <source>
        <dbReference type="ARBA" id="ARBA00022801"/>
    </source>
</evidence>
<dbReference type="PANTHER" id="PTHR43731">
    <property type="entry name" value="RHOMBOID PROTEASE"/>
    <property type="match status" value="1"/>
</dbReference>
<evidence type="ECO:0000256" key="3">
    <source>
        <dbReference type="ARBA" id="ARBA00022692"/>
    </source>
</evidence>
<feature type="transmembrane region" description="Helical" evidence="7">
    <location>
        <begin position="122"/>
        <end position="145"/>
    </location>
</feature>
<feature type="transmembrane region" description="Helical" evidence="7">
    <location>
        <begin position="232"/>
        <end position="251"/>
    </location>
</feature>
<dbReference type="GO" id="GO:0006508">
    <property type="term" value="P:proteolysis"/>
    <property type="evidence" value="ECO:0007669"/>
    <property type="project" value="UniProtKB-KW"/>
</dbReference>
<feature type="transmembrane region" description="Helical" evidence="7">
    <location>
        <begin position="181"/>
        <end position="198"/>
    </location>
</feature>
<feature type="domain" description="Peptidase S54 rhomboid" evidence="8">
    <location>
        <begin position="56"/>
        <end position="195"/>
    </location>
</feature>
<feature type="transmembrane region" description="Helical" evidence="7">
    <location>
        <begin position="157"/>
        <end position="175"/>
    </location>
</feature>
<evidence type="ECO:0000256" key="6">
    <source>
        <dbReference type="ARBA" id="ARBA00023136"/>
    </source>
</evidence>
<protein>
    <submittedName>
        <fullName evidence="9">Rhomboid family intramembrane serine protease</fullName>
    </submittedName>
</protein>
<evidence type="ECO:0000259" key="8">
    <source>
        <dbReference type="Pfam" id="PF01694"/>
    </source>
</evidence>
<keyword evidence="6 7" id="KW-0472">Membrane</keyword>
<dbReference type="OrthoDB" id="9813074at2"/>
<evidence type="ECO:0000256" key="2">
    <source>
        <dbReference type="ARBA" id="ARBA00009045"/>
    </source>
</evidence>
<keyword evidence="3 7" id="KW-0812">Transmembrane</keyword>
<evidence type="ECO:0000313" key="9">
    <source>
        <dbReference type="EMBL" id="MRH43630.1"/>
    </source>
</evidence>
<evidence type="ECO:0000313" key="10">
    <source>
        <dbReference type="Proteomes" id="UP000799092"/>
    </source>
</evidence>
<comment type="subcellular location">
    <subcellularLocation>
        <location evidence="1">Membrane</location>
        <topology evidence="1">Multi-pass membrane protein</topology>
    </subcellularLocation>
</comment>
<reference evidence="9" key="1">
    <citation type="submission" date="2019-11" db="EMBL/GenBank/DDBJ databases">
        <authorList>
            <person name="Li J."/>
        </authorList>
    </citation>
    <scope>NUCLEOTIDE SEQUENCE</scope>
    <source>
        <strain evidence="9">B6B</strain>
    </source>
</reference>
<dbReference type="GO" id="GO:0016020">
    <property type="term" value="C:membrane"/>
    <property type="evidence" value="ECO:0007669"/>
    <property type="project" value="UniProtKB-SubCell"/>
</dbReference>
<dbReference type="InterPro" id="IPR050925">
    <property type="entry name" value="Rhomboid_protease_S54"/>
</dbReference>
<feature type="transmembrane region" description="Helical" evidence="7">
    <location>
        <begin position="12"/>
        <end position="35"/>
    </location>
</feature>
<dbReference type="AlphaFoldDB" id="A0A6A8DEF4"/>
<proteinExistence type="inferred from homology"/>
<keyword evidence="5 7" id="KW-1133">Transmembrane helix</keyword>
<evidence type="ECO:0000256" key="1">
    <source>
        <dbReference type="ARBA" id="ARBA00004141"/>
    </source>
</evidence>
<feature type="transmembrane region" description="Helical" evidence="7">
    <location>
        <begin position="99"/>
        <end position="116"/>
    </location>
</feature>
<dbReference type="PANTHER" id="PTHR43731:SF14">
    <property type="entry name" value="PRESENILIN-ASSOCIATED RHOMBOID-LIKE PROTEIN, MITOCHONDRIAL"/>
    <property type="match status" value="1"/>
</dbReference>